<dbReference type="AlphaFoldDB" id="A0A1E5T164"/>
<keyword evidence="10" id="KW-1185">Reference proteome</keyword>
<evidence type="ECO:0000256" key="4">
    <source>
        <dbReference type="ARBA" id="ARBA00022989"/>
    </source>
</evidence>
<feature type="transmembrane region" description="Helical" evidence="6">
    <location>
        <begin position="98"/>
        <end position="121"/>
    </location>
</feature>
<feature type="transmembrane region" description="Helical" evidence="6">
    <location>
        <begin position="400"/>
        <end position="427"/>
    </location>
</feature>
<feature type="transmembrane region" description="Helical" evidence="6">
    <location>
        <begin position="791"/>
        <end position="816"/>
    </location>
</feature>
<keyword evidence="3 6" id="KW-0812">Transmembrane</keyword>
<dbReference type="PANTHER" id="PTHR30572:SF18">
    <property type="entry name" value="ABC-TYPE MACROLIDE FAMILY EXPORT SYSTEM PERMEASE COMPONENT 2"/>
    <property type="match status" value="1"/>
</dbReference>
<evidence type="ECO:0000256" key="5">
    <source>
        <dbReference type="ARBA" id="ARBA00023136"/>
    </source>
</evidence>
<dbReference type="InterPro" id="IPR047699">
    <property type="entry name" value="Permease_put_prefix"/>
</dbReference>
<feature type="domain" description="ABC3 transporter permease C-terminal" evidence="7">
    <location>
        <begin position="360"/>
        <end position="475"/>
    </location>
</feature>
<feature type="domain" description="MacB-like periplasmic core" evidence="8">
    <location>
        <begin position="500"/>
        <end position="688"/>
    </location>
</feature>
<dbReference type="Pfam" id="PF02687">
    <property type="entry name" value="FtsX"/>
    <property type="match status" value="2"/>
</dbReference>
<evidence type="ECO:0008006" key="11">
    <source>
        <dbReference type="Google" id="ProtNLM"/>
    </source>
</evidence>
<evidence type="ECO:0000256" key="3">
    <source>
        <dbReference type="ARBA" id="ARBA00022692"/>
    </source>
</evidence>
<dbReference type="OrthoDB" id="5933722at2"/>
<protein>
    <recommendedName>
        <fullName evidence="11">ABC transporter permease</fullName>
    </recommendedName>
</protein>
<sequence length="869" mass="97477">MKPKKPVSPPKTAQLLLDIYCKDELQEEIAGDIEERFWDHYDLHGLRKAKIKFWLNTFKFIRWHTLKSTKSKRYTQNNLAMVNNNFKAAFRSAKKHSIYTFVNLAGLAIGLTSFILISLYVKHQLSFDDFHDKKDRIYRITEGVDAITPNIIAPLIKRSFEDEVESTVRVFSMGGEILRVDEQSYSEVIYFADKDFFDMFTFPLIQGNPSTVLSQPNTMVISQTAARKLFGTTDVVGKSLEREGNAYQISGVMVDVPANSYLQFDYMVPFTDLKWAVSETWSNWNYHTFVSLSEKTDPVSIEKKISEVLDESISQSGNDRDSDPYTLQALSDIYLQKRFQLDYELEKVGDIKYVYIFSGVALLILLIACINYVNLATSRSLERAKEVGVRKVIGAQKGQLILQFLSESLLFVLIATVVSYGLSMLLIPSFNELSGETISVSELLKPTFIGLLLGLSMLIALLAGFYPAIMLSTFKPVVVLKGRFANSGAGGRLRRVLVVLQFAISIFLVVATLVVQKQLNYIQSKDLGFEREQIVYFGLDKDAKLGFDAIKNKLLTNPNVEMVSAASNVPTSVGSAHGIVTGDGPTDWELIYFMTVDEDYMDLVGLDLLAGLSLKERSVNFQSTDSTEVNPSFILNETAAKLFNWSAEEAVGQSVTISGQRAPVQGVVKDFHFKSMSQRIEPFVILVDPRRNNLGFVKITTNEVAQTMAFIESTIEEMAPKLPFDYTFLDEQFDRMYRFESRLGSVFLVFSSIAISIACLGMFGLISFMAINRAKEMGVRKVLGASVNRIIILLSSDFMKLVGVALIIALPVAYYFMDEWLSKYAYQVDIGVDVGVIAVVFALLTTCITIAYQALRAARVDPSKVLRSE</sequence>
<name>A0A1E5T164_9BACT</name>
<keyword evidence="5 6" id="KW-0472">Membrane</keyword>
<gene>
    <name evidence="9" type="ORF">BFP71_16995</name>
</gene>
<feature type="transmembrane region" description="Helical" evidence="6">
    <location>
        <begin position="495"/>
        <end position="515"/>
    </location>
</feature>
<evidence type="ECO:0000256" key="2">
    <source>
        <dbReference type="ARBA" id="ARBA00022475"/>
    </source>
</evidence>
<comment type="caution">
    <text evidence="9">The sequence shown here is derived from an EMBL/GenBank/DDBJ whole genome shotgun (WGS) entry which is preliminary data.</text>
</comment>
<feature type="domain" description="MacB-like periplasmic core" evidence="8">
    <location>
        <begin position="100"/>
        <end position="307"/>
    </location>
</feature>
<dbReference type="Pfam" id="PF12704">
    <property type="entry name" value="MacB_PCD"/>
    <property type="match status" value="2"/>
</dbReference>
<evidence type="ECO:0000256" key="1">
    <source>
        <dbReference type="ARBA" id="ARBA00004651"/>
    </source>
</evidence>
<dbReference type="EMBL" id="MDGQ01000005">
    <property type="protein sequence ID" value="OEK05114.1"/>
    <property type="molecule type" value="Genomic_DNA"/>
</dbReference>
<evidence type="ECO:0000259" key="7">
    <source>
        <dbReference type="Pfam" id="PF02687"/>
    </source>
</evidence>
<dbReference type="InterPro" id="IPR050250">
    <property type="entry name" value="Macrolide_Exporter_MacB"/>
</dbReference>
<evidence type="ECO:0000259" key="8">
    <source>
        <dbReference type="Pfam" id="PF12704"/>
    </source>
</evidence>
<feature type="domain" description="ABC3 transporter permease C-terminal" evidence="7">
    <location>
        <begin position="749"/>
        <end position="861"/>
    </location>
</feature>
<dbReference type="GO" id="GO:0005886">
    <property type="term" value="C:plasma membrane"/>
    <property type="evidence" value="ECO:0007669"/>
    <property type="project" value="UniProtKB-SubCell"/>
</dbReference>
<feature type="transmembrane region" description="Helical" evidence="6">
    <location>
        <begin position="836"/>
        <end position="855"/>
    </location>
</feature>
<proteinExistence type="predicted"/>
<feature type="transmembrane region" description="Helical" evidence="6">
    <location>
        <begin position="746"/>
        <end position="771"/>
    </location>
</feature>
<dbReference type="RefSeq" id="WP_069836618.1">
    <property type="nucleotide sequence ID" value="NZ_MDGQ01000005.1"/>
</dbReference>
<dbReference type="GO" id="GO:0022857">
    <property type="term" value="F:transmembrane transporter activity"/>
    <property type="evidence" value="ECO:0007669"/>
    <property type="project" value="TreeGrafter"/>
</dbReference>
<dbReference type="PANTHER" id="PTHR30572">
    <property type="entry name" value="MEMBRANE COMPONENT OF TRANSPORTER-RELATED"/>
    <property type="match status" value="1"/>
</dbReference>
<keyword evidence="4 6" id="KW-1133">Transmembrane helix</keyword>
<feature type="transmembrane region" description="Helical" evidence="6">
    <location>
        <begin position="447"/>
        <end position="474"/>
    </location>
</feature>
<evidence type="ECO:0000313" key="10">
    <source>
        <dbReference type="Proteomes" id="UP000095552"/>
    </source>
</evidence>
<organism evidence="9 10">
    <name type="scientific">Roseivirga misakiensis</name>
    <dbReference type="NCBI Taxonomy" id="1563681"/>
    <lineage>
        <taxon>Bacteria</taxon>
        <taxon>Pseudomonadati</taxon>
        <taxon>Bacteroidota</taxon>
        <taxon>Cytophagia</taxon>
        <taxon>Cytophagales</taxon>
        <taxon>Roseivirgaceae</taxon>
        <taxon>Roseivirga</taxon>
    </lineage>
</organism>
<dbReference type="InterPro" id="IPR025857">
    <property type="entry name" value="MacB_PCD"/>
</dbReference>
<dbReference type="InterPro" id="IPR003838">
    <property type="entry name" value="ABC3_permease_C"/>
</dbReference>
<evidence type="ECO:0000313" key="9">
    <source>
        <dbReference type="EMBL" id="OEK05114.1"/>
    </source>
</evidence>
<dbReference type="NCBIfam" id="NF038404">
    <property type="entry name" value="perm_prefix_2"/>
    <property type="match status" value="1"/>
</dbReference>
<accession>A0A1E5T164</accession>
<evidence type="ECO:0000256" key="6">
    <source>
        <dbReference type="SAM" id="Phobius"/>
    </source>
</evidence>
<dbReference type="Proteomes" id="UP000095552">
    <property type="component" value="Unassembled WGS sequence"/>
</dbReference>
<comment type="subcellular location">
    <subcellularLocation>
        <location evidence="1">Cell membrane</location>
        <topology evidence="1">Multi-pass membrane protein</topology>
    </subcellularLocation>
</comment>
<feature type="transmembrane region" description="Helical" evidence="6">
    <location>
        <begin position="353"/>
        <end position="375"/>
    </location>
</feature>
<dbReference type="STRING" id="1563681.BFP71_16995"/>
<keyword evidence="2" id="KW-1003">Cell membrane</keyword>
<reference evidence="9 10" key="1">
    <citation type="submission" date="2016-08" db="EMBL/GenBank/DDBJ databases">
        <title>Draft genome of Fabibacter sp. strain SK-8.</title>
        <authorList>
            <person name="Wong S.-K."/>
            <person name="Hamasaki K."/>
            <person name="Yoshizawa S."/>
        </authorList>
    </citation>
    <scope>NUCLEOTIDE SEQUENCE [LARGE SCALE GENOMIC DNA]</scope>
    <source>
        <strain evidence="9 10">SK-8</strain>
    </source>
</reference>